<dbReference type="RefSeq" id="WP_115859596.1">
    <property type="nucleotide sequence ID" value="NZ_QTSU01000002.1"/>
</dbReference>
<dbReference type="InterPro" id="IPR017143">
    <property type="entry name" value="UCP037225"/>
</dbReference>
<dbReference type="EMBL" id="QTSU01000002">
    <property type="protein sequence ID" value="RDZ27219.1"/>
    <property type="molecule type" value="Genomic_DNA"/>
</dbReference>
<dbReference type="AlphaFoldDB" id="A0A371JZX4"/>
<evidence type="ECO:0000313" key="2">
    <source>
        <dbReference type="Proteomes" id="UP000264492"/>
    </source>
</evidence>
<sequence>MQPYVEVSCPYCGETIGLVLDASAGDQSYIEDCQVCCRPITVTVAFDEEGEVDLSVSAENDT</sequence>
<dbReference type="OrthoDB" id="9814566at2"/>
<protein>
    <submittedName>
        <fullName evidence="1">CPXCG motif-containing cysteine-rich protein</fullName>
    </submittedName>
</protein>
<accession>A0A371JZX4</accession>
<dbReference type="InterPro" id="IPR025990">
    <property type="entry name" value="zinc_ribbon_bacterial"/>
</dbReference>
<comment type="caution">
    <text evidence="1">The sequence shown here is derived from an EMBL/GenBank/DDBJ whole genome shotgun (WGS) entry which is preliminary data.</text>
</comment>
<gene>
    <name evidence="1" type="ORF">DX914_13290</name>
</gene>
<dbReference type="Proteomes" id="UP000264492">
    <property type="component" value="Unassembled WGS sequence"/>
</dbReference>
<evidence type="ECO:0000313" key="1">
    <source>
        <dbReference type="EMBL" id="RDZ27219.1"/>
    </source>
</evidence>
<keyword evidence="2" id="KW-1185">Reference proteome</keyword>
<name>A0A371JZX4_9GAMM</name>
<reference evidence="1 2" key="1">
    <citation type="submission" date="2018-08" db="EMBL/GenBank/DDBJ databases">
        <title>Lysobacter sp. zong2l5, whole genome shotgun sequence.</title>
        <authorList>
            <person name="Zhang X."/>
            <person name="Feng G."/>
            <person name="Zhu H."/>
        </authorList>
    </citation>
    <scope>NUCLEOTIDE SEQUENCE [LARGE SCALE GENOMIC DNA]</scope>
    <source>
        <strain evidence="2">zong2l5</strain>
    </source>
</reference>
<proteinExistence type="predicted"/>
<dbReference type="PIRSF" id="PIRSF037225">
    <property type="entry name" value="UCP037225"/>
    <property type="match status" value="1"/>
</dbReference>
<organism evidence="1 2">
    <name type="scientific">Lysobacter silvisoli</name>
    <dbReference type="NCBI Taxonomy" id="2293254"/>
    <lineage>
        <taxon>Bacteria</taxon>
        <taxon>Pseudomonadati</taxon>
        <taxon>Pseudomonadota</taxon>
        <taxon>Gammaproteobacteria</taxon>
        <taxon>Lysobacterales</taxon>
        <taxon>Lysobacteraceae</taxon>
        <taxon>Lysobacter</taxon>
    </lineage>
</organism>
<dbReference type="Pfam" id="PF14255">
    <property type="entry name" value="Zn_ribbon_21"/>
    <property type="match status" value="1"/>
</dbReference>